<dbReference type="WBParaSite" id="Hba_16872">
    <property type="protein sequence ID" value="Hba_16872"/>
    <property type="gene ID" value="Hba_16872"/>
</dbReference>
<reference evidence="2" key="1">
    <citation type="submission" date="2016-11" db="UniProtKB">
        <authorList>
            <consortium name="WormBaseParasite"/>
        </authorList>
    </citation>
    <scope>IDENTIFICATION</scope>
</reference>
<dbReference type="AlphaFoldDB" id="A0A1I7XH80"/>
<evidence type="ECO:0000313" key="2">
    <source>
        <dbReference type="WBParaSite" id="Hba_16872"/>
    </source>
</evidence>
<evidence type="ECO:0000313" key="1">
    <source>
        <dbReference type="Proteomes" id="UP000095283"/>
    </source>
</evidence>
<dbReference type="Gene3D" id="1.20.58.60">
    <property type="match status" value="1"/>
</dbReference>
<accession>A0A1I7XH80</accession>
<keyword evidence="1" id="KW-1185">Reference proteome</keyword>
<dbReference type="SUPFAM" id="SSF46966">
    <property type="entry name" value="Spectrin repeat"/>
    <property type="match status" value="1"/>
</dbReference>
<organism evidence="1 2">
    <name type="scientific">Heterorhabditis bacteriophora</name>
    <name type="common">Entomopathogenic nematode worm</name>
    <dbReference type="NCBI Taxonomy" id="37862"/>
    <lineage>
        <taxon>Eukaryota</taxon>
        <taxon>Metazoa</taxon>
        <taxon>Ecdysozoa</taxon>
        <taxon>Nematoda</taxon>
        <taxon>Chromadorea</taxon>
        <taxon>Rhabditida</taxon>
        <taxon>Rhabditina</taxon>
        <taxon>Rhabditomorpha</taxon>
        <taxon>Strongyloidea</taxon>
        <taxon>Heterorhabditidae</taxon>
        <taxon>Heterorhabditis</taxon>
    </lineage>
</organism>
<sequence>MHEFRELIAAMEEAISFHDDLAKLLTWLDGAELRLTSLPAADHLRLDDITTHLEALHRLKDDVDQHAIIKCFFLKLEQLSHSAAQIAAGASAHHAAAIRHPISEMNTRWTRLYGTLSDREYKVYINPSLKLVQKFLSISFVILNYTF</sequence>
<protein>
    <submittedName>
        <fullName evidence="2">Dystrophin</fullName>
    </submittedName>
</protein>
<proteinExistence type="predicted"/>
<dbReference type="Proteomes" id="UP000095283">
    <property type="component" value="Unplaced"/>
</dbReference>
<name>A0A1I7XH80_HETBA</name>